<keyword evidence="1" id="KW-0547">Nucleotide-binding</keyword>
<keyword evidence="1" id="KW-0067">ATP-binding</keyword>
<sequence>MGNASKEAFKPLTKGPGKEYARSMARWFVFVLRLYQMQVCQNQTWYQMTFTDEQLDVHAFWVAYNEETFAHLEKDNFDDPTTRFAALICLRPDGTFETPRNASHLLVQIKYFIRAGLLMWAHMRALSSGKRLSYYTNSFLPSLHRDAETPFGHICDAVGLATKYASTSAHAPNVSWSGDDSLSVEGYTVYWPKLVDALHDLLASTENLLLTGVFKSLDPVGDLGLELTPETTIKDVLSETGNRYSCFTNPANGYGHLEGRLASTFFTKLSGYLTKGVHKNAEGKEVITWDLKEAERWLDIYDECVQRLCLLTTMLGGQPARGTKITSMKLVNSAHRVRGVYVLRPGVLVFVGMYGKTTSNTTLDRLVAHQFLGN</sequence>
<gene>
    <name evidence="1" type="ORF">RHS01_10138</name>
</gene>
<protein>
    <submittedName>
        <fullName evidence="1">DEAD-like helicases superfamily</fullName>
    </submittedName>
</protein>
<dbReference type="GO" id="GO:0004386">
    <property type="term" value="F:helicase activity"/>
    <property type="evidence" value="ECO:0007669"/>
    <property type="project" value="UniProtKB-KW"/>
</dbReference>
<dbReference type="AlphaFoldDB" id="A0A8H7M063"/>
<keyword evidence="1" id="KW-0347">Helicase</keyword>
<comment type="caution">
    <text evidence="1">The sequence shown here is derived from an EMBL/GenBank/DDBJ whole genome shotgun (WGS) entry which is preliminary data.</text>
</comment>
<dbReference type="Proteomes" id="UP000614334">
    <property type="component" value="Unassembled WGS sequence"/>
</dbReference>
<accession>A0A8H7M063</accession>
<evidence type="ECO:0000313" key="2">
    <source>
        <dbReference type="Proteomes" id="UP000614334"/>
    </source>
</evidence>
<proteinExistence type="predicted"/>
<reference evidence="1" key="1">
    <citation type="submission" date="2020-09" db="EMBL/GenBank/DDBJ databases">
        <title>Comparative genome analyses of four rice-infecting Rhizoctonia solani isolates reveal extensive enrichment of homogalacturonan modification genes.</title>
        <authorList>
            <person name="Lee D.-Y."/>
            <person name="Jeon J."/>
            <person name="Kim K.-T."/>
            <person name="Cheong K."/>
            <person name="Song H."/>
            <person name="Choi G."/>
            <person name="Ko J."/>
            <person name="Opiyo S.O."/>
            <person name="Zuo S."/>
            <person name="Madhav S."/>
            <person name="Lee Y.-H."/>
            <person name="Wang G.-L."/>
        </authorList>
    </citation>
    <scope>NUCLEOTIDE SEQUENCE</scope>
    <source>
        <strain evidence="1">AG1-IA B2</strain>
    </source>
</reference>
<keyword evidence="1" id="KW-0378">Hydrolase</keyword>
<evidence type="ECO:0000313" key="1">
    <source>
        <dbReference type="EMBL" id="KAF8749288.1"/>
    </source>
</evidence>
<organism evidence="1 2">
    <name type="scientific">Rhizoctonia solani</name>
    <dbReference type="NCBI Taxonomy" id="456999"/>
    <lineage>
        <taxon>Eukaryota</taxon>
        <taxon>Fungi</taxon>
        <taxon>Dikarya</taxon>
        <taxon>Basidiomycota</taxon>
        <taxon>Agaricomycotina</taxon>
        <taxon>Agaricomycetes</taxon>
        <taxon>Cantharellales</taxon>
        <taxon>Ceratobasidiaceae</taxon>
        <taxon>Rhizoctonia</taxon>
    </lineage>
</organism>
<name>A0A8H7M063_9AGAM</name>
<dbReference type="EMBL" id="JACYCF010000029">
    <property type="protein sequence ID" value="KAF8749288.1"/>
    <property type="molecule type" value="Genomic_DNA"/>
</dbReference>